<evidence type="ECO:0008006" key="5">
    <source>
        <dbReference type="Google" id="ProtNLM"/>
    </source>
</evidence>
<evidence type="ECO:0000313" key="3">
    <source>
        <dbReference type="EMBL" id="THU73400.1"/>
    </source>
</evidence>
<dbReference type="Pfam" id="PF13041">
    <property type="entry name" value="PPR_2"/>
    <property type="match status" value="2"/>
</dbReference>
<dbReference type="Pfam" id="PF01535">
    <property type="entry name" value="PPR"/>
    <property type="match status" value="1"/>
</dbReference>
<dbReference type="PANTHER" id="PTHR47934:SF26">
    <property type="entry name" value="SMALL RIBOSOMAL SUBUNIT PROTEIN MS78 (RPPR3A)"/>
    <property type="match status" value="1"/>
</dbReference>
<proteinExistence type="predicted"/>
<dbReference type="GO" id="GO:0006396">
    <property type="term" value="P:RNA processing"/>
    <property type="evidence" value="ECO:0007669"/>
    <property type="project" value="TreeGrafter"/>
</dbReference>
<comment type="caution">
    <text evidence="3">The sequence shown here is derived from an EMBL/GenBank/DDBJ whole genome shotgun (WGS) entry which is preliminary data.</text>
</comment>
<evidence type="ECO:0000256" key="2">
    <source>
        <dbReference type="PROSITE-ProRule" id="PRU00708"/>
    </source>
</evidence>
<dbReference type="EMBL" id="PYDT01000001">
    <property type="protein sequence ID" value="THU73400.1"/>
    <property type="molecule type" value="Genomic_DNA"/>
</dbReference>
<dbReference type="PROSITE" id="PS51375">
    <property type="entry name" value="PPR"/>
    <property type="match status" value="4"/>
</dbReference>
<reference evidence="3 4" key="1">
    <citation type="journal article" date="2019" name="Nat. Plants">
        <title>Genome sequencing of Musa balbisiana reveals subgenome evolution and function divergence in polyploid bananas.</title>
        <authorList>
            <person name="Yao X."/>
        </authorList>
    </citation>
    <scope>NUCLEOTIDE SEQUENCE [LARGE SCALE GENOMIC DNA]</scope>
    <source>
        <strain evidence="4">cv. DH-PKW</strain>
        <tissue evidence="3">Leaves</tissue>
    </source>
</reference>
<feature type="repeat" description="PPR" evidence="2">
    <location>
        <begin position="209"/>
        <end position="243"/>
    </location>
</feature>
<dbReference type="GO" id="GO:0007005">
    <property type="term" value="P:mitochondrion organization"/>
    <property type="evidence" value="ECO:0007669"/>
    <property type="project" value="TreeGrafter"/>
</dbReference>
<dbReference type="NCBIfam" id="TIGR00756">
    <property type="entry name" value="PPR"/>
    <property type="match status" value="3"/>
</dbReference>
<dbReference type="GO" id="GO:0005739">
    <property type="term" value="C:mitochondrion"/>
    <property type="evidence" value="ECO:0007669"/>
    <property type="project" value="TreeGrafter"/>
</dbReference>
<gene>
    <name evidence="3" type="ORF">C4D60_Mb04t22440</name>
</gene>
<evidence type="ECO:0000313" key="4">
    <source>
        <dbReference type="Proteomes" id="UP000317650"/>
    </source>
</evidence>
<dbReference type="STRING" id="52838.A0A4S8KDW6"/>
<dbReference type="PANTHER" id="PTHR47934">
    <property type="entry name" value="PENTATRICOPEPTIDE REPEAT-CONTAINING PROTEIN PET309, MITOCHONDRIAL"/>
    <property type="match status" value="1"/>
</dbReference>
<dbReference type="AlphaFoldDB" id="A0A4S8KDW6"/>
<feature type="repeat" description="PPR" evidence="2">
    <location>
        <begin position="314"/>
        <end position="348"/>
    </location>
</feature>
<keyword evidence="4" id="KW-1185">Reference proteome</keyword>
<accession>A0A4S8KDW6</accession>
<evidence type="ECO:0000256" key="1">
    <source>
        <dbReference type="ARBA" id="ARBA00022737"/>
    </source>
</evidence>
<dbReference type="InterPro" id="IPR011990">
    <property type="entry name" value="TPR-like_helical_dom_sf"/>
</dbReference>
<dbReference type="Gene3D" id="1.25.40.10">
    <property type="entry name" value="Tetratricopeptide repeat domain"/>
    <property type="match status" value="2"/>
</dbReference>
<dbReference type="InterPro" id="IPR002885">
    <property type="entry name" value="PPR_rpt"/>
</dbReference>
<feature type="repeat" description="PPR" evidence="2">
    <location>
        <begin position="279"/>
        <end position="313"/>
    </location>
</feature>
<protein>
    <recommendedName>
        <fullName evidence="5">Pentacotripeptide-repeat region of PRORP domain-containing protein</fullName>
    </recommendedName>
</protein>
<dbReference type="GO" id="GO:0003729">
    <property type="term" value="F:mRNA binding"/>
    <property type="evidence" value="ECO:0007669"/>
    <property type="project" value="TreeGrafter"/>
</dbReference>
<dbReference type="SUPFAM" id="SSF81901">
    <property type="entry name" value="HCP-like"/>
    <property type="match status" value="1"/>
</dbReference>
<feature type="repeat" description="PPR" evidence="2">
    <location>
        <begin position="173"/>
        <end position="207"/>
    </location>
</feature>
<dbReference type="Proteomes" id="UP000317650">
    <property type="component" value="Chromosome 4"/>
</dbReference>
<keyword evidence="1" id="KW-0677">Repeat</keyword>
<organism evidence="3 4">
    <name type="scientific">Musa balbisiana</name>
    <name type="common">Banana</name>
    <dbReference type="NCBI Taxonomy" id="52838"/>
    <lineage>
        <taxon>Eukaryota</taxon>
        <taxon>Viridiplantae</taxon>
        <taxon>Streptophyta</taxon>
        <taxon>Embryophyta</taxon>
        <taxon>Tracheophyta</taxon>
        <taxon>Spermatophyta</taxon>
        <taxon>Magnoliopsida</taxon>
        <taxon>Liliopsida</taxon>
        <taxon>Zingiberales</taxon>
        <taxon>Musaceae</taxon>
        <taxon>Musa</taxon>
    </lineage>
</organism>
<dbReference type="InterPro" id="IPR051114">
    <property type="entry name" value="Mito_RNA_Proc_CCM1"/>
</dbReference>
<sequence>MGDLSAARRHLCLLGYLPRRLSTTAPATRTGISAAVAKSRLRKEFDPDLAVTILSSVADSTSSTSARYALELTVRRLARSRRFSDVEALLENRMSAATGLTEHYVATVILSYGTAGMLDHALRTFDEVPVLISAPHSLVSFNAFLSACIRAKKPNRVPGLFAELSEKHAITPDVVSYGVLVNALCLTGKTDKAIETLKEMVTVKHLEPTTVIYTTLLDSLYKKGKSDEAEALWKEMVLNGCAPDLTAYNVRVMHRAGQGKPEDVLELIGEIEAAGIKPDTITYTYLLTCHCNAGQFDEAKAVYRGLREKGCRPNATMFKIFLSRLCENGDVDTGLEVFEDSLKLNKVPGFRTMKLLVEGLVKGTKLEEAKAVVDKVKKRFPENLVGGWNEVEKELGLTADEQVWDQPEVF</sequence>
<dbReference type="Pfam" id="PF12854">
    <property type="entry name" value="PPR_1"/>
    <property type="match status" value="1"/>
</dbReference>
<name>A0A4S8KDW6_MUSBA</name>